<dbReference type="InterPro" id="IPR015424">
    <property type="entry name" value="PyrdxlP-dep_Trfase"/>
</dbReference>
<sequence length="398" mass="42945">MKRGTRLVHAARPDYSDGRRPVNPPVVRASTVDFASMAEMQAAIRPGTESAQSFTYGVRGTPTAFALEGLITELEAGHGTKLYSSGLEAIAAVFLGLLRPGDHVLVVDTVYSPVRQMLNRFLGQRGIAYDFYSPREPDLAAMIRPETRMIYTETPGSVTMELQDIAAVVRTARAHGDIWVACDNTWASGYCYRPLEDGADLSIVAGTKYLGGHSDVLMGSVTATAAAYETLHETSVLLGLAVSADDCALVLRGARTLHIRYPAHAQRARAVAAWLEQRPEVAAVHYPALPSSPDHALWQQRFDGAAGLFTLELTAAASTRVTAFVDGLKLFGRGASWGGFESLALPCDVRANRSVDGWDDRGALVRLSIGLEEADDLIADLDQALDRACNDKIRRSDG</sequence>
<dbReference type="EC" id="4.4.1.13" evidence="10"/>
<evidence type="ECO:0000256" key="6">
    <source>
        <dbReference type="ARBA" id="ARBA00047517"/>
    </source>
</evidence>
<dbReference type="InterPro" id="IPR015422">
    <property type="entry name" value="PyrdxlP-dep_Trfase_small"/>
</dbReference>
<dbReference type="EMBL" id="JBAKFM010000003">
    <property type="protein sequence ID" value="MEX0469462.1"/>
    <property type="molecule type" value="Genomic_DNA"/>
</dbReference>
<keyword evidence="3 8" id="KW-0663">Pyridoxal phosphate</keyword>
<comment type="catalytic activity">
    <reaction evidence="7">
        <text>an S-substituted L-cysteine + H2O = a thiol + pyruvate + NH4(+)</text>
        <dbReference type="Rhea" id="RHEA:18121"/>
        <dbReference type="ChEBI" id="CHEBI:15361"/>
        <dbReference type="ChEBI" id="CHEBI:15377"/>
        <dbReference type="ChEBI" id="CHEBI:28938"/>
        <dbReference type="ChEBI" id="CHEBI:29256"/>
        <dbReference type="ChEBI" id="CHEBI:58717"/>
        <dbReference type="EC" id="4.4.1.13"/>
    </reaction>
</comment>
<evidence type="ECO:0000256" key="2">
    <source>
        <dbReference type="ARBA" id="ARBA00009077"/>
    </source>
</evidence>
<evidence type="ECO:0000313" key="11">
    <source>
        <dbReference type="Proteomes" id="UP001556709"/>
    </source>
</evidence>
<dbReference type="PIRSF" id="PIRSF001434">
    <property type="entry name" value="CGS"/>
    <property type="match status" value="1"/>
</dbReference>
<feature type="compositionally biased region" description="Basic and acidic residues" evidence="9">
    <location>
        <begin position="11"/>
        <end position="20"/>
    </location>
</feature>
<dbReference type="Pfam" id="PF01053">
    <property type="entry name" value="Cys_Met_Meta_PP"/>
    <property type="match status" value="1"/>
</dbReference>
<comment type="pathway">
    <text evidence="5">Amino-acid biosynthesis; L-methionine biosynthesis via de novo pathway; L-homocysteine from L-cystathionine: step 1/1.</text>
</comment>
<keyword evidence="4 10" id="KW-0456">Lyase</keyword>
<feature type="region of interest" description="Disordered" evidence="9">
    <location>
        <begin position="1"/>
        <end position="22"/>
    </location>
</feature>
<evidence type="ECO:0000256" key="8">
    <source>
        <dbReference type="RuleBase" id="RU362118"/>
    </source>
</evidence>
<dbReference type="Proteomes" id="UP001556709">
    <property type="component" value="Unassembled WGS sequence"/>
</dbReference>
<dbReference type="PANTHER" id="PTHR43500">
    <property type="entry name" value="CYSTATHIONINE BETA-LYASE-RELATED"/>
    <property type="match status" value="1"/>
</dbReference>
<evidence type="ECO:0000256" key="9">
    <source>
        <dbReference type="SAM" id="MobiDB-lite"/>
    </source>
</evidence>
<evidence type="ECO:0000256" key="4">
    <source>
        <dbReference type="ARBA" id="ARBA00023239"/>
    </source>
</evidence>
<dbReference type="GO" id="GO:0047804">
    <property type="term" value="F:cysteine-S-conjugate beta-lyase activity"/>
    <property type="evidence" value="ECO:0007669"/>
    <property type="project" value="UniProtKB-EC"/>
</dbReference>
<dbReference type="RefSeq" id="WP_367959221.1">
    <property type="nucleotide sequence ID" value="NZ_JBAKFH010000001.1"/>
</dbReference>
<dbReference type="NCBIfam" id="TIGR01324">
    <property type="entry name" value="cysta_beta_ly_B"/>
    <property type="match status" value="1"/>
</dbReference>
<dbReference type="InterPro" id="IPR006233">
    <property type="entry name" value="Cys_b_lyase_bac"/>
</dbReference>
<evidence type="ECO:0000313" key="10">
    <source>
        <dbReference type="EMBL" id="MEX0469462.1"/>
    </source>
</evidence>
<dbReference type="PANTHER" id="PTHR43500:SF1">
    <property type="entry name" value="CYSTATHIONINE BETA-LYASE-RELATED"/>
    <property type="match status" value="1"/>
</dbReference>
<protein>
    <submittedName>
        <fullName evidence="10">Cystathionine beta-lyase</fullName>
        <ecNumber evidence="10">4.4.1.13</ecNumber>
    </submittedName>
</protein>
<evidence type="ECO:0000256" key="1">
    <source>
        <dbReference type="ARBA" id="ARBA00001933"/>
    </source>
</evidence>
<accession>A0ABV3TCV1</accession>
<dbReference type="InterPro" id="IPR000277">
    <property type="entry name" value="Cys/Met-Metab_PyrdxlP-dep_enz"/>
</dbReference>
<comment type="caution">
    <text evidence="10">The sequence shown here is derived from an EMBL/GenBank/DDBJ whole genome shotgun (WGS) entry which is preliminary data.</text>
</comment>
<evidence type="ECO:0000256" key="3">
    <source>
        <dbReference type="ARBA" id="ARBA00022898"/>
    </source>
</evidence>
<dbReference type="InterPro" id="IPR015421">
    <property type="entry name" value="PyrdxlP-dep_Trfase_major"/>
</dbReference>
<gene>
    <name evidence="10" type="primary">metC</name>
    <name evidence="10" type="ORF">V6X73_06970</name>
</gene>
<keyword evidence="11" id="KW-1185">Reference proteome</keyword>
<dbReference type="Gene3D" id="3.90.1150.10">
    <property type="entry name" value="Aspartate Aminotransferase, domain 1"/>
    <property type="match status" value="1"/>
</dbReference>
<comment type="similarity">
    <text evidence="2 8">Belongs to the trans-sulfuration enzymes family.</text>
</comment>
<comment type="catalytic activity">
    <reaction evidence="6">
        <text>L,L-cystathionine + H2O = L-homocysteine + pyruvate + NH4(+)</text>
        <dbReference type="Rhea" id="RHEA:13965"/>
        <dbReference type="ChEBI" id="CHEBI:15361"/>
        <dbReference type="ChEBI" id="CHEBI:15377"/>
        <dbReference type="ChEBI" id="CHEBI:28938"/>
        <dbReference type="ChEBI" id="CHEBI:58161"/>
        <dbReference type="ChEBI" id="CHEBI:58199"/>
    </reaction>
</comment>
<dbReference type="Gene3D" id="3.40.640.10">
    <property type="entry name" value="Type I PLP-dependent aspartate aminotransferase-like (Major domain)"/>
    <property type="match status" value="1"/>
</dbReference>
<reference evidence="10 11" key="1">
    <citation type="submission" date="2024-02" db="EMBL/GenBank/DDBJ databases">
        <title>New especies of Spiribacter isolated from saline water.</title>
        <authorList>
            <person name="Leon M.J."/>
            <person name="De La Haba R."/>
            <person name="Sanchez-Porro C."/>
            <person name="Ventosa A."/>
        </authorList>
    </citation>
    <scope>NUCLEOTIDE SEQUENCE [LARGE SCALE GENOMIC DNA]</scope>
    <source>
        <strain evidence="11">ag22IC6-390</strain>
    </source>
</reference>
<evidence type="ECO:0000256" key="5">
    <source>
        <dbReference type="ARBA" id="ARBA00046315"/>
    </source>
</evidence>
<dbReference type="SUPFAM" id="SSF53383">
    <property type="entry name" value="PLP-dependent transferases"/>
    <property type="match status" value="1"/>
</dbReference>
<organism evidence="10 11">
    <name type="scientific">Spiribacter pallidus</name>
    <dbReference type="NCBI Taxonomy" id="1987936"/>
    <lineage>
        <taxon>Bacteria</taxon>
        <taxon>Pseudomonadati</taxon>
        <taxon>Pseudomonadota</taxon>
        <taxon>Gammaproteobacteria</taxon>
        <taxon>Chromatiales</taxon>
        <taxon>Ectothiorhodospiraceae</taxon>
        <taxon>Spiribacter</taxon>
    </lineage>
</organism>
<dbReference type="InterPro" id="IPR054542">
    <property type="entry name" value="Cys_met_metab_PP"/>
</dbReference>
<dbReference type="PROSITE" id="PS00868">
    <property type="entry name" value="CYS_MET_METAB_PP"/>
    <property type="match status" value="1"/>
</dbReference>
<name>A0ABV3TCV1_9GAMM</name>
<proteinExistence type="inferred from homology"/>
<comment type="cofactor">
    <cofactor evidence="1 8">
        <name>pyridoxal 5'-phosphate</name>
        <dbReference type="ChEBI" id="CHEBI:597326"/>
    </cofactor>
</comment>
<evidence type="ECO:0000256" key="7">
    <source>
        <dbReference type="ARBA" id="ARBA00047625"/>
    </source>
</evidence>